<dbReference type="AlphaFoldDB" id="A0A0A8L956"/>
<gene>
    <name evidence="3" type="ORF">KLDO_g3703</name>
</gene>
<evidence type="ECO:0000313" key="3">
    <source>
        <dbReference type="EMBL" id="CDO95464.1"/>
    </source>
</evidence>
<name>A0A0A8L956_9SACH</name>
<keyword evidence="4" id="KW-1185">Reference proteome</keyword>
<dbReference type="GO" id="GO:0015937">
    <property type="term" value="P:coenzyme A biosynthetic process"/>
    <property type="evidence" value="ECO:0007669"/>
    <property type="project" value="TreeGrafter"/>
</dbReference>
<dbReference type="InterPro" id="IPR014729">
    <property type="entry name" value="Rossmann-like_a/b/a_fold"/>
</dbReference>
<evidence type="ECO:0000259" key="2">
    <source>
        <dbReference type="Pfam" id="PF01467"/>
    </source>
</evidence>
<dbReference type="FunFam" id="3.40.50.620:FF:000089">
    <property type="entry name" value="Bifunctional coenzyme A synthase"/>
    <property type="match status" value="1"/>
</dbReference>
<dbReference type="GO" id="GO:0004140">
    <property type="term" value="F:dephospho-CoA kinase activity"/>
    <property type="evidence" value="ECO:0007669"/>
    <property type="project" value="TreeGrafter"/>
</dbReference>
<protein>
    <submittedName>
        <fullName evidence="3">WGS project CCBQ000000000 data, contig 00015</fullName>
    </submittedName>
</protein>
<dbReference type="CDD" id="cd02164">
    <property type="entry name" value="PPAT_CoAS"/>
    <property type="match status" value="1"/>
</dbReference>
<evidence type="ECO:0000256" key="1">
    <source>
        <dbReference type="SAM" id="MobiDB-lite"/>
    </source>
</evidence>
<dbReference type="PANTHER" id="PTHR10695">
    <property type="entry name" value="DEPHOSPHO-COA KINASE-RELATED"/>
    <property type="match status" value="1"/>
</dbReference>
<accession>A0A0A8L956</accession>
<dbReference type="OrthoDB" id="330671at2759"/>
<dbReference type="EMBL" id="CCBQ010000045">
    <property type="protein sequence ID" value="CDO95464.1"/>
    <property type="molecule type" value="Genomic_DNA"/>
</dbReference>
<dbReference type="NCBIfam" id="NF001985">
    <property type="entry name" value="PRK00777.1"/>
    <property type="match status" value="1"/>
</dbReference>
<proteinExistence type="predicted"/>
<dbReference type="Pfam" id="PF01467">
    <property type="entry name" value="CTP_transf_like"/>
    <property type="match status" value="1"/>
</dbReference>
<feature type="region of interest" description="Disordered" evidence="1">
    <location>
        <begin position="287"/>
        <end position="306"/>
    </location>
</feature>
<organism evidence="3 4">
    <name type="scientific">Kluyveromyces dobzhanskii CBS 2104</name>
    <dbReference type="NCBI Taxonomy" id="1427455"/>
    <lineage>
        <taxon>Eukaryota</taxon>
        <taxon>Fungi</taxon>
        <taxon>Dikarya</taxon>
        <taxon>Ascomycota</taxon>
        <taxon>Saccharomycotina</taxon>
        <taxon>Saccharomycetes</taxon>
        <taxon>Saccharomycetales</taxon>
        <taxon>Saccharomycetaceae</taxon>
        <taxon>Kluyveromyces</taxon>
    </lineage>
</organism>
<feature type="domain" description="Cytidyltransferase-like" evidence="2">
    <location>
        <begin position="157"/>
        <end position="299"/>
    </location>
</feature>
<dbReference type="Gene3D" id="3.40.50.620">
    <property type="entry name" value="HUPs"/>
    <property type="match status" value="1"/>
</dbReference>
<dbReference type="SUPFAM" id="SSF52374">
    <property type="entry name" value="Nucleotidylyl transferase"/>
    <property type="match status" value="1"/>
</dbReference>
<reference evidence="3 4" key="1">
    <citation type="submission" date="2014-03" db="EMBL/GenBank/DDBJ databases">
        <title>The genome of Kluyveromyces dobzhanskii.</title>
        <authorList>
            <person name="Nystedt B."/>
            <person name="Astrom S."/>
        </authorList>
    </citation>
    <scope>NUCLEOTIDE SEQUENCE [LARGE SCALE GENOMIC DNA]</scope>
    <source>
        <strain evidence="3 4">CBS 2104</strain>
    </source>
</reference>
<dbReference type="PANTHER" id="PTHR10695:SF46">
    <property type="entry name" value="BIFUNCTIONAL COENZYME A SYNTHASE-RELATED"/>
    <property type="match status" value="1"/>
</dbReference>
<sequence>MRSVKAASIELRISGCKMGSRVGIVLNELDGIDFSDQFSDVVKETLPYLQDSTDYNLDIILEEEFDNAYRLDSYLGQIYSISRDVLITKGLYFTSINVLFNIPDNNVIYDVIFVHELIIPNQYKFKEAKTFKLSSTGKPSYDSSGSLSKNYYRVSAVGGTFDHIHDGHKILLSVASFVTNEKLIIGLTDQELLANKKHKALLEPFNVRSKNVEGFIKLLKPMLKLEIIAIRDVCGPTGSVPDIQALVVSRETMSGGNIVNRTRVERGLSELDIVVVNVLGGREEDGWKEKMSSTELRDRHSKKTSN</sequence>
<dbReference type="InterPro" id="IPR004821">
    <property type="entry name" value="Cyt_trans-like"/>
</dbReference>
<evidence type="ECO:0000313" key="4">
    <source>
        <dbReference type="Proteomes" id="UP000031516"/>
    </source>
</evidence>
<comment type="caution">
    <text evidence="3">The sequence shown here is derived from an EMBL/GenBank/DDBJ whole genome shotgun (WGS) entry which is preliminary data.</text>
</comment>
<dbReference type="Proteomes" id="UP000031516">
    <property type="component" value="Unassembled WGS sequence"/>
</dbReference>
<feature type="compositionally biased region" description="Basic and acidic residues" evidence="1">
    <location>
        <begin position="287"/>
        <end position="298"/>
    </location>
</feature>